<dbReference type="InterPro" id="IPR003313">
    <property type="entry name" value="AraC-bd"/>
</dbReference>
<reference evidence="6 7" key="1">
    <citation type="submission" date="2021-01" db="EMBL/GenBank/DDBJ databases">
        <title>Genome sequence of Shewanella schlegeliana JCM 11561.</title>
        <authorList>
            <person name="Zhang H."/>
            <person name="Li C."/>
        </authorList>
    </citation>
    <scope>NUCLEOTIDE SEQUENCE [LARGE SCALE GENOMIC DNA]</scope>
    <source>
        <strain evidence="6 7">JCM 11561</strain>
    </source>
</reference>
<keyword evidence="4" id="KW-0804">Transcription</keyword>
<dbReference type="PRINTS" id="PR00032">
    <property type="entry name" value="HTHARAC"/>
</dbReference>
<gene>
    <name evidence="6" type="ORF">JMA39_05785</name>
</gene>
<proteinExistence type="predicted"/>
<dbReference type="SUPFAM" id="SSF51182">
    <property type="entry name" value="RmlC-like cupins"/>
    <property type="match status" value="1"/>
</dbReference>
<dbReference type="Pfam" id="PF12833">
    <property type="entry name" value="HTH_18"/>
    <property type="match status" value="1"/>
</dbReference>
<dbReference type="SMART" id="SM00342">
    <property type="entry name" value="HTH_ARAC"/>
    <property type="match status" value="1"/>
</dbReference>
<dbReference type="PANTHER" id="PTHR11019">
    <property type="entry name" value="HTH-TYPE TRANSCRIPTIONAL REGULATOR NIMR"/>
    <property type="match status" value="1"/>
</dbReference>
<dbReference type="Pfam" id="PF02311">
    <property type="entry name" value="AraC_binding"/>
    <property type="match status" value="1"/>
</dbReference>
<dbReference type="InterPro" id="IPR020449">
    <property type="entry name" value="Tscrpt_reg_AraC-type_HTH"/>
</dbReference>
<evidence type="ECO:0000256" key="3">
    <source>
        <dbReference type="ARBA" id="ARBA00023159"/>
    </source>
</evidence>
<keyword evidence="1" id="KW-0805">Transcription regulation</keyword>
<protein>
    <submittedName>
        <fullName evidence="6">Helix-turn-helix transcriptional regulator</fullName>
    </submittedName>
</protein>
<evidence type="ECO:0000313" key="7">
    <source>
        <dbReference type="Proteomes" id="UP000604898"/>
    </source>
</evidence>
<keyword evidence="2" id="KW-0238">DNA-binding</keyword>
<dbReference type="SUPFAM" id="SSF46689">
    <property type="entry name" value="Homeodomain-like"/>
    <property type="match status" value="1"/>
</dbReference>
<dbReference type="InterPro" id="IPR009057">
    <property type="entry name" value="Homeodomain-like_sf"/>
</dbReference>
<feature type="domain" description="HTH araC/xylS-type" evidence="5">
    <location>
        <begin position="162"/>
        <end position="259"/>
    </location>
</feature>
<dbReference type="CDD" id="cd06124">
    <property type="entry name" value="cupin_NimR-like_N"/>
    <property type="match status" value="1"/>
</dbReference>
<dbReference type="Gene3D" id="1.10.10.60">
    <property type="entry name" value="Homeodomain-like"/>
    <property type="match status" value="2"/>
</dbReference>
<evidence type="ECO:0000256" key="2">
    <source>
        <dbReference type="ARBA" id="ARBA00023125"/>
    </source>
</evidence>
<keyword evidence="3" id="KW-0010">Activator</keyword>
<keyword evidence="7" id="KW-1185">Reference proteome</keyword>
<evidence type="ECO:0000256" key="4">
    <source>
        <dbReference type="ARBA" id="ARBA00023163"/>
    </source>
</evidence>
<dbReference type="Proteomes" id="UP000604898">
    <property type="component" value="Unassembled WGS sequence"/>
</dbReference>
<dbReference type="InterPro" id="IPR018060">
    <property type="entry name" value="HTH_AraC"/>
</dbReference>
<evidence type="ECO:0000259" key="5">
    <source>
        <dbReference type="PROSITE" id="PS01124"/>
    </source>
</evidence>
<dbReference type="PROSITE" id="PS01124">
    <property type="entry name" value="HTH_ARAC_FAMILY_2"/>
    <property type="match status" value="1"/>
</dbReference>
<dbReference type="InterPro" id="IPR011051">
    <property type="entry name" value="RmlC_Cupin_sf"/>
</dbReference>
<comment type="caution">
    <text evidence="6">The sequence shown here is derived from an EMBL/GenBank/DDBJ whole genome shotgun (WGS) entry which is preliminary data.</text>
</comment>
<evidence type="ECO:0000256" key="1">
    <source>
        <dbReference type="ARBA" id="ARBA00023015"/>
    </source>
</evidence>
<dbReference type="RefSeq" id="WP_202720892.1">
    <property type="nucleotide sequence ID" value="NZ_BPEX01000017.1"/>
</dbReference>
<dbReference type="InterPro" id="IPR014710">
    <property type="entry name" value="RmlC-like_jellyroll"/>
</dbReference>
<dbReference type="EMBL" id="JAESVD010000003">
    <property type="protein sequence ID" value="MBL4912649.1"/>
    <property type="molecule type" value="Genomic_DNA"/>
</dbReference>
<dbReference type="Gene3D" id="2.60.120.10">
    <property type="entry name" value="Jelly Rolls"/>
    <property type="match status" value="1"/>
</dbReference>
<sequence>MKVRIPSLPEFDSDNYPQAVVALRLISEKEDAETPFHQHHKCQLVLALSGFVKCKIDDAIWIVPPDCAVWIPSQLAHSNQISKNADVCMLFVNPDIEGMPDKSCTLSVTPLLRELIIHLTAQEQDYAKGGSTDRLVTVLIEQLRSMRTEHYDFPIPTEPRLKAIAKALIAAPEDRRTVAQWASQHAMSERTLARLVKSEIGLTFGRWRGQLHIVLALQKLAVGESVQRIAEELGYESVSAFITFFKKILGQSPKQYIRLKQL</sequence>
<name>A0ABS1SXQ5_9GAMM</name>
<organism evidence="6 7">
    <name type="scientific">Shewanella schlegeliana</name>
    <dbReference type="NCBI Taxonomy" id="190308"/>
    <lineage>
        <taxon>Bacteria</taxon>
        <taxon>Pseudomonadati</taxon>
        <taxon>Pseudomonadota</taxon>
        <taxon>Gammaproteobacteria</taxon>
        <taxon>Alteromonadales</taxon>
        <taxon>Shewanellaceae</taxon>
        <taxon>Shewanella</taxon>
    </lineage>
</organism>
<accession>A0ABS1SXQ5</accession>
<evidence type="ECO:0000313" key="6">
    <source>
        <dbReference type="EMBL" id="MBL4912649.1"/>
    </source>
</evidence>
<dbReference type="PANTHER" id="PTHR11019:SF199">
    <property type="entry name" value="HTH-TYPE TRANSCRIPTIONAL REGULATOR NIMR"/>
    <property type="match status" value="1"/>
</dbReference>